<comment type="caution">
    <text evidence="7">The sequence shown here is derived from an EMBL/GenBank/DDBJ whole genome shotgun (WGS) entry which is preliminary data.</text>
</comment>
<dbReference type="SUPFAM" id="SSF46689">
    <property type="entry name" value="Homeodomain-like"/>
    <property type="match status" value="2"/>
</dbReference>
<evidence type="ECO:0000256" key="4">
    <source>
        <dbReference type="SAM" id="MobiDB-lite"/>
    </source>
</evidence>
<comment type="subcellular location">
    <subcellularLocation>
        <location evidence="1">Nucleus</location>
    </subcellularLocation>
</comment>
<dbReference type="PANTHER" id="PTHR10641:SF1103">
    <property type="entry name" value="TRANSCRIPTION FACTOR MYB72"/>
    <property type="match status" value="1"/>
</dbReference>
<proteinExistence type="predicted"/>
<sequence>MGGGRAPCCAKVGLNKGSWTPEEDLRLIAYIKKHGHGNWRALPKLAGLVSSLPRPFPLRIYVSELTWTFFSFFLGLVGKGLLRCGKSCRLRWINYLRPDIKRGNFSKEEEDTIIKLHGVWSKIASHLPGRTDNEIKNVWNTHLKKRLVFKEHNNPEEALSSSSSSTLPSCSDQGDNKSDEERNNPCLHSHDSSLEVIEIPIEPMDLWSMLDEEPRGSTMIISSASSTQLSAMNHGVDQEVVPDVLIDPDIWSMIQAEDACSLTLETLQPSNSSAVGEESNREGNDSEWLEYLEEELGLREAATVEDQGSPVRGAGEQPCPWFEREEGDPASCYFHKGPSCPSHSDRLYLRLS</sequence>
<keyword evidence="3" id="KW-0539">Nucleus</keyword>
<dbReference type="PROSITE" id="PS51294">
    <property type="entry name" value="HTH_MYB"/>
    <property type="match status" value="2"/>
</dbReference>
<evidence type="ECO:0000313" key="7">
    <source>
        <dbReference type="EMBL" id="RRT38825.1"/>
    </source>
</evidence>
<evidence type="ECO:0000313" key="8">
    <source>
        <dbReference type="Proteomes" id="UP000287651"/>
    </source>
</evidence>
<feature type="compositionally biased region" description="Basic and acidic residues" evidence="4">
    <location>
        <begin position="174"/>
        <end position="189"/>
    </location>
</feature>
<feature type="domain" description="Myb-like" evidence="5">
    <location>
        <begin position="11"/>
        <end position="96"/>
    </location>
</feature>
<dbReference type="AlphaFoldDB" id="A0A426XH65"/>
<feature type="compositionally biased region" description="Low complexity" evidence="4">
    <location>
        <begin position="160"/>
        <end position="171"/>
    </location>
</feature>
<dbReference type="EMBL" id="AMZH03020823">
    <property type="protein sequence ID" value="RRT38825.1"/>
    <property type="molecule type" value="Genomic_DNA"/>
</dbReference>
<organism evidence="7 8">
    <name type="scientific">Ensete ventricosum</name>
    <name type="common">Abyssinian banana</name>
    <name type="synonym">Musa ensete</name>
    <dbReference type="NCBI Taxonomy" id="4639"/>
    <lineage>
        <taxon>Eukaryota</taxon>
        <taxon>Viridiplantae</taxon>
        <taxon>Streptophyta</taxon>
        <taxon>Embryophyta</taxon>
        <taxon>Tracheophyta</taxon>
        <taxon>Spermatophyta</taxon>
        <taxon>Magnoliopsida</taxon>
        <taxon>Liliopsida</taxon>
        <taxon>Zingiberales</taxon>
        <taxon>Musaceae</taxon>
        <taxon>Ensete</taxon>
    </lineage>
</organism>
<gene>
    <name evidence="7" type="ORF">B296_00053351</name>
</gene>
<evidence type="ECO:0000256" key="3">
    <source>
        <dbReference type="ARBA" id="ARBA00023242"/>
    </source>
</evidence>
<dbReference type="GO" id="GO:0005634">
    <property type="term" value="C:nucleus"/>
    <property type="evidence" value="ECO:0007669"/>
    <property type="project" value="UniProtKB-SubCell"/>
</dbReference>
<dbReference type="Pfam" id="PF00249">
    <property type="entry name" value="Myb_DNA-binding"/>
    <property type="match status" value="2"/>
</dbReference>
<keyword evidence="2" id="KW-0238">DNA-binding</keyword>
<feature type="domain" description="Myb-like" evidence="5">
    <location>
        <begin position="97"/>
        <end position="143"/>
    </location>
</feature>
<feature type="domain" description="HTH myb-type" evidence="6">
    <location>
        <begin position="11"/>
        <end position="40"/>
    </location>
</feature>
<dbReference type="InterPro" id="IPR009057">
    <property type="entry name" value="Homeodomain-like_sf"/>
</dbReference>
<dbReference type="Proteomes" id="UP000287651">
    <property type="component" value="Unassembled WGS sequence"/>
</dbReference>
<dbReference type="InterPro" id="IPR017930">
    <property type="entry name" value="Myb_dom"/>
</dbReference>
<accession>A0A426XH65</accession>
<dbReference type="GO" id="GO:0003677">
    <property type="term" value="F:DNA binding"/>
    <property type="evidence" value="ECO:0007669"/>
    <property type="project" value="UniProtKB-KW"/>
</dbReference>
<dbReference type="PANTHER" id="PTHR10641">
    <property type="entry name" value="MYB FAMILY TRANSCRIPTION FACTOR"/>
    <property type="match status" value="1"/>
</dbReference>
<dbReference type="InterPro" id="IPR015495">
    <property type="entry name" value="Myb_TF_plants"/>
</dbReference>
<evidence type="ECO:0000256" key="1">
    <source>
        <dbReference type="ARBA" id="ARBA00004123"/>
    </source>
</evidence>
<protein>
    <submittedName>
        <fullName evidence="7">Uncharacterized protein</fullName>
    </submittedName>
</protein>
<reference evidence="7 8" key="1">
    <citation type="journal article" date="2014" name="Agronomy (Basel)">
        <title>A Draft Genome Sequence for Ensete ventricosum, the Drought-Tolerant Tree Against Hunger.</title>
        <authorList>
            <person name="Harrison J."/>
            <person name="Moore K.A."/>
            <person name="Paszkiewicz K."/>
            <person name="Jones T."/>
            <person name="Grant M."/>
            <person name="Ambacheew D."/>
            <person name="Muzemil S."/>
            <person name="Studholme D.J."/>
        </authorList>
    </citation>
    <scope>NUCLEOTIDE SEQUENCE [LARGE SCALE GENOMIC DNA]</scope>
</reference>
<feature type="region of interest" description="Disordered" evidence="4">
    <location>
        <begin position="155"/>
        <end position="189"/>
    </location>
</feature>
<dbReference type="SMART" id="SM00717">
    <property type="entry name" value="SANT"/>
    <property type="match status" value="2"/>
</dbReference>
<dbReference type="PROSITE" id="PS50090">
    <property type="entry name" value="MYB_LIKE"/>
    <property type="match status" value="2"/>
</dbReference>
<dbReference type="CDD" id="cd00167">
    <property type="entry name" value="SANT"/>
    <property type="match status" value="2"/>
</dbReference>
<evidence type="ECO:0000256" key="2">
    <source>
        <dbReference type="ARBA" id="ARBA00023125"/>
    </source>
</evidence>
<feature type="domain" description="HTH myb-type" evidence="6">
    <location>
        <begin position="97"/>
        <end position="147"/>
    </location>
</feature>
<evidence type="ECO:0000259" key="6">
    <source>
        <dbReference type="PROSITE" id="PS51294"/>
    </source>
</evidence>
<dbReference type="InterPro" id="IPR001005">
    <property type="entry name" value="SANT/Myb"/>
</dbReference>
<evidence type="ECO:0000259" key="5">
    <source>
        <dbReference type="PROSITE" id="PS50090"/>
    </source>
</evidence>
<name>A0A426XH65_ENSVE</name>
<dbReference type="Gene3D" id="1.10.10.60">
    <property type="entry name" value="Homeodomain-like"/>
    <property type="match status" value="2"/>
</dbReference>